<dbReference type="RefSeq" id="WP_106563024.1">
    <property type="nucleotide sequence ID" value="NZ_PYAU01000001.1"/>
</dbReference>
<comment type="caution">
    <text evidence="1">The sequence shown here is derived from an EMBL/GenBank/DDBJ whole genome shotgun (WGS) entry which is preliminary data.</text>
</comment>
<dbReference type="SUPFAM" id="SSF74650">
    <property type="entry name" value="Galactose mutarotase-like"/>
    <property type="match status" value="1"/>
</dbReference>
<dbReference type="GO" id="GO:0030246">
    <property type="term" value="F:carbohydrate binding"/>
    <property type="evidence" value="ECO:0007669"/>
    <property type="project" value="InterPro"/>
</dbReference>
<evidence type="ECO:0000313" key="3">
    <source>
        <dbReference type="Proteomes" id="UP000241203"/>
    </source>
</evidence>
<proteinExistence type="predicted"/>
<dbReference type="InterPro" id="IPR037480">
    <property type="entry name" value="YihR-like"/>
</dbReference>
<dbReference type="GO" id="GO:0033499">
    <property type="term" value="P:galactose catabolic process via UDP-galactose, Leloir pathway"/>
    <property type="evidence" value="ECO:0007669"/>
    <property type="project" value="TreeGrafter"/>
</dbReference>
<name>A0A2P8GVF1_9MICO</name>
<dbReference type="InterPro" id="IPR011013">
    <property type="entry name" value="Gal_mutarotase_sf_dom"/>
</dbReference>
<dbReference type="InterPro" id="IPR008183">
    <property type="entry name" value="Aldose_1/G6P_1-epimerase"/>
</dbReference>
<dbReference type="Proteomes" id="UP000241203">
    <property type="component" value="Unassembled WGS sequence"/>
</dbReference>
<dbReference type="Proteomes" id="UP000268291">
    <property type="component" value="Unassembled WGS sequence"/>
</dbReference>
<dbReference type="InterPro" id="IPR014718">
    <property type="entry name" value="GH-type_carb-bd"/>
</dbReference>
<reference evidence="2 4" key="2">
    <citation type="submission" date="2018-12" db="EMBL/GenBank/DDBJ databases">
        <authorList>
            <person name="hu s."/>
            <person name="Xu Y."/>
            <person name="Xu B."/>
            <person name="Li F."/>
        </authorList>
    </citation>
    <scope>NUCLEOTIDE SEQUENCE [LARGE SCALE GENOMIC DNA]</scope>
    <source>
        <strain evidence="2 4">KSW2-17</strain>
    </source>
</reference>
<dbReference type="AlphaFoldDB" id="A0A2P8GVF1"/>
<keyword evidence="4" id="KW-1185">Reference proteome</keyword>
<evidence type="ECO:0000313" key="2">
    <source>
        <dbReference type="EMBL" id="RUQ87486.1"/>
    </source>
</evidence>
<dbReference type="CDD" id="cd09022">
    <property type="entry name" value="Aldose_epim_Ec_YihR"/>
    <property type="match status" value="1"/>
</dbReference>
<dbReference type="Gene3D" id="2.70.98.10">
    <property type="match status" value="1"/>
</dbReference>
<dbReference type="EMBL" id="PYAU01000001">
    <property type="protein sequence ID" value="PSL37948.1"/>
    <property type="molecule type" value="Genomic_DNA"/>
</dbReference>
<sequence length="315" mass="33446">MAANGTDARPISGEQFTIEADGYVARIASVGATLRVLTVDGRDLVVPFDADEVRPAFRGATLAPWPNRVTDGRYSFGDEDLLLSLTEPERGHALHGLAAWLDFSPVSVDASSVELSATIEAESGYPFRVRIDVTYRVSADGLETIVTATNVGPTRAPVGLGPHPYLVAGPGLVDDWDLELPASRVLTVEGERMIPGPVVGVEEIPGFDFRATRRIGDTAIDHAFADLTRSAADGDAVVRVTTDDGSGVGMRWGTACPWVQVHTADKPGLPVHRIGLAVEPMTCPPDAFNSGVDLDVVEPGEALTASWHIFGIDAR</sequence>
<dbReference type="EMBL" id="RZGY01000001">
    <property type="protein sequence ID" value="RUQ87486.1"/>
    <property type="molecule type" value="Genomic_DNA"/>
</dbReference>
<dbReference type="PANTHER" id="PTHR10091">
    <property type="entry name" value="ALDOSE-1-EPIMERASE"/>
    <property type="match status" value="1"/>
</dbReference>
<dbReference type="GO" id="GO:0004034">
    <property type="term" value="F:aldose 1-epimerase activity"/>
    <property type="evidence" value="ECO:0007669"/>
    <property type="project" value="TreeGrafter"/>
</dbReference>
<evidence type="ECO:0000313" key="1">
    <source>
        <dbReference type="EMBL" id="PSL37948.1"/>
    </source>
</evidence>
<dbReference type="GO" id="GO:0006006">
    <property type="term" value="P:glucose metabolic process"/>
    <property type="evidence" value="ECO:0007669"/>
    <property type="project" value="TreeGrafter"/>
</dbReference>
<accession>A0A2P8GVF1</accession>
<protein>
    <submittedName>
        <fullName evidence="1">Aldose 1-epimerase</fullName>
    </submittedName>
    <submittedName>
        <fullName evidence="2">Galactose mutarotase</fullName>
    </submittedName>
</protein>
<dbReference type="Pfam" id="PF01263">
    <property type="entry name" value="Aldose_epim"/>
    <property type="match status" value="1"/>
</dbReference>
<evidence type="ECO:0000313" key="4">
    <source>
        <dbReference type="Proteomes" id="UP000268291"/>
    </source>
</evidence>
<organism evidence="1 3">
    <name type="scientific">Labedella gwakjiensis</name>
    <dbReference type="NCBI Taxonomy" id="390269"/>
    <lineage>
        <taxon>Bacteria</taxon>
        <taxon>Bacillati</taxon>
        <taxon>Actinomycetota</taxon>
        <taxon>Actinomycetes</taxon>
        <taxon>Micrococcales</taxon>
        <taxon>Microbacteriaceae</taxon>
        <taxon>Labedella</taxon>
    </lineage>
</organism>
<gene>
    <name evidence="1" type="ORF">CLV49_1556</name>
    <name evidence="2" type="ORF">ELQ93_11415</name>
</gene>
<dbReference type="OrthoDB" id="4739604at2"/>
<dbReference type="PANTHER" id="PTHR10091:SF0">
    <property type="entry name" value="GALACTOSE MUTAROTASE"/>
    <property type="match status" value="1"/>
</dbReference>
<reference evidence="1 3" key="1">
    <citation type="submission" date="2018-03" db="EMBL/GenBank/DDBJ databases">
        <title>Genomic Encyclopedia of Archaeal and Bacterial Type Strains, Phase II (KMG-II): from individual species to whole genera.</title>
        <authorList>
            <person name="Goeker M."/>
        </authorList>
    </citation>
    <scope>NUCLEOTIDE SEQUENCE [LARGE SCALE GENOMIC DNA]</scope>
    <source>
        <strain evidence="1 3">DSM 21548</strain>
    </source>
</reference>